<feature type="compositionally biased region" description="Low complexity" evidence="2">
    <location>
        <begin position="1523"/>
        <end position="1538"/>
    </location>
</feature>
<gene>
    <name evidence="3" type="ORF">CEUSTIGMA_g2212.t1</name>
</gene>
<comment type="caution">
    <text evidence="3">The sequence shown here is derived from an EMBL/GenBank/DDBJ whole genome shotgun (WGS) entry which is preliminary data.</text>
</comment>
<feature type="region of interest" description="Disordered" evidence="2">
    <location>
        <begin position="346"/>
        <end position="393"/>
    </location>
</feature>
<feature type="region of interest" description="Disordered" evidence="2">
    <location>
        <begin position="846"/>
        <end position="876"/>
    </location>
</feature>
<sequence>MSSRKDLAEAGRRKLEEFRKAKQGAKASPIKSEVTDPLRDLKPPLNNGTMAAPSAESDATPVTIITSGGPFASPPHTDFSKQLHSNDKDIISNQTFHSNSRQSKEVVQHTFVKSAVTMLGGSNAEGNSSPAPYTISHQEDEAKRCGRGLMEMEEFHRGLRTLDVLPTEISMTTMPDTPTTAAVCSDRGYVLASGPLNFTAPSRPSPYIQHDLSSPVLRPETTKASFPVSESPLSPPQVLPYHEVTHRSLVEAFGGALEPSQPSTDLPWRSHFNHAYSPLQNKRLESENCSIVAPVANSNDDSVILVSQGKLAAEAGEVSPHDLSQSHTSDHSIIHTEYHLLVTSDQASHDPHQECQEGELSPQSNASTTARGDQVHSQNAPAMSEGLDQEDDQRQPTIYADKIFNLKPAVQTTLAPQTAPLASISTGSSTLHPPGSGPDSLVSTSLASNAAPANRSPRANRFAWLFGSPKERQEAVASSEGVLPDASHAKALPTNPVISFQDAEAQNQQDEMQHHLSQFHAMQGASNPPLELSMPSSNDVYHSDKAQERPASLRQEPEEAAMHLSDHADIIRRAFGVMTQPDSPTIKEAAPGRNNGFPINGVSTHDGYPVKVDSNQGSVVSSVLDIAQVSFRGENLQAERHEPSSWTRYPDISVTASPVPAQTATADLAPAANPPGSYKSEEYHAVSRVGQERSTVGNLSGASPSEVQPFSSSHVDTFSPLTSLPASLPTSDLVANVYPPASQHLSAAPISPTAPPSSISPASPNSLPPFAPSDQARSSQPFQHYQSDSHQSAGTTAALPLLPSVQVGSTVGATAVPTFSPASPSFLESYLDNLLSLDPVGPTAGLSLTHDNGNTGSEDVSSTLTHPGSSHDNSVPQEHVEGAQVGALTYSGSNEGSIEGQAAGNLEVGCSWEAEAAEVPSQSGHITSSGGHEAAATRGGGLPPRAPAMSSHNRLGSNDSLGSQTGPNSGAQSMQFSLLHRHIDELTEEKLGLQRGLVKQQQLAEGLLEENQALMERYNAQAHVVDSLNKKIQQYEDELEAQVLALESLSMERESARVAASEAAQRATGLAAEVVALEQSLLNEKSARLRAESKGDQGAAGISKAEKKVVWLSRELAEQKEEMEKLVVDRRGLIVRVKQLEAKLERAELSGQGRGQPHTNAPVATSSLPLNPTNVPALILVDQEIQCDLESIQQSKAVADPKPTNPKPITGMEIVETVARASVNGTQTEMQGSIDEVAIAGHHDHSTVTTPLATSHNEKQDDASVLIADKALSMLSLKSTTIAASPQSLLMLLERWLPAGPVSGGSPVAAVVEEEVRLVQSVHTLLAEYERAFERMSLELKQAKKGGAPWLDISVDQAIAAPLLMHENNNYPLHESLQGRSVGLPLEPMMRLVSQQKTFNGMMPEAEAVSPGAATATSNGSVIFQHSIASKEDLKKDVPQAAISSCANSQSIPNGYHQYHQYPALSSGASISCNEGDLHRRAGDSALSPPSAAYASAQRGAAMMTPEHQKHPSQAAYYGGTHPQSPQQQSAPLLPASSDLGHNLPSYVTLPGLPSSKKVVLGGVEDQRRDKGGGRSWLGFLLGGSRGGADRPKKRVRNALI</sequence>
<keyword evidence="4" id="KW-1185">Reference proteome</keyword>
<feature type="compositionally biased region" description="Polar residues" evidence="2">
    <location>
        <begin position="361"/>
        <end position="381"/>
    </location>
</feature>
<feature type="compositionally biased region" description="Basic and acidic residues" evidence="2">
    <location>
        <begin position="1"/>
        <end position="20"/>
    </location>
</feature>
<feature type="region of interest" description="Disordered" evidence="2">
    <location>
        <begin position="1"/>
        <end position="62"/>
    </location>
</feature>
<evidence type="ECO:0000313" key="3">
    <source>
        <dbReference type="EMBL" id="GAX74765.1"/>
    </source>
</evidence>
<feature type="compositionally biased region" description="Low complexity" evidence="2">
    <location>
        <begin position="447"/>
        <end position="456"/>
    </location>
</feature>
<keyword evidence="1" id="KW-0175">Coiled coil</keyword>
<feature type="region of interest" description="Disordered" evidence="2">
    <location>
        <begin position="525"/>
        <end position="558"/>
    </location>
</feature>
<dbReference type="GO" id="GO:0040008">
    <property type="term" value="P:regulation of growth"/>
    <property type="evidence" value="ECO:0007669"/>
    <property type="project" value="InterPro"/>
</dbReference>
<feature type="region of interest" description="Disordered" evidence="2">
    <location>
        <begin position="1148"/>
        <end position="1168"/>
    </location>
</feature>
<feature type="compositionally biased region" description="Basic and acidic residues" evidence="2">
    <location>
        <begin position="33"/>
        <end position="42"/>
    </location>
</feature>
<dbReference type="PANTHER" id="PTHR47490">
    <property type="entry name" value="PROTEIN BLISTER"/>
    <property type="match status" value="1"/>
</dbReference>
<accession>A0A250WVD8</accession>
<feature type="compositionally biased region" description="Polar residues" evidence="2">
    <location>
        <begin position="920"/>
        <end position="930"/>
    </location>
</feature>
<feature type="compositionally biased region" description="Polar residues" evidence="2">
    <location>
        <begin position="849"/>
        <end position="876"/>
    </location>
</feature>
<feature type="coiled-coil region" evidence="1">
    <location>
        <begin position="997"/>
        <end position="1052"/>
    </location>
</feature>
<feature type="region of interest" description="Disordered" evidence="2">
    <location>
        <begin position="424"/>
        <end position="456"/>
    </location>
</feature>
<evidence type="ECO:0000256" key="1">
    <source>
        <dbReference type="SAM" id="Coils"/>
    </source>
</evidence>
<evidence type="ECO:0000256" key="2">
    <source>
        <dbReference type="SAM" id="MobiDB-lite"/>
    </source>
</evidence>
<dbReference type="PANTHER" id="PTHR47490:SF2">
    <property type="entry name" value="PROTEIN BLISTER"/>
    <property type="match status" value="1"/>
</dbReference>
<organism evidence="3 4">
    <name type="scientific">Chlamydomonas eustigma</name>
    <dbReference type="NCBI Taxonomy" id="1157962"/>
    <lineage>
        <taxon>Eukaryota</taxon>
        <taxon>Viridiplantae</taxon>
        <taxon>Chlorophyta</taxon>
        <taxon>core chlorophytes</taxon>
        <taxon>Chlorophyceae</taxon>
        <taxon>CS clade</taxon>
        <taxon>Chlamydomonadales</taxon>
        <taxon>Chlamydomonadaceae</taxon>
        <taxon>Chlamydomonas</taxon>
    </lineage>
</organism>
<feature type="compositionally biased region" description="Polar residues" evidence="2">
    <location>
        <begin position="1157"/>
        <end position="1168"/>
    </location>
</feature>
<feature type="region of interest" description="Disordered" evidence="2">
    <location>
        <begin position="747"/>
        <end position="793"/>
    </location>
</feature>
<evidence type="ECO:0000313" key="4">
    <source>
        <dbReference type="Proteomes" id="UP000232323"/>
    </source>
</evidence>
<feature type="region of interest" description="Disordered" evidence="2">
    <location>
        <begin position="687"/>
        <end position="716"/>
    </location>
</feature>
<proteinExistence type="predicted"/>
<feature type="compositionally biased region" description="Polar residues" evidence="2">
    <location>
        <begin position="775"/>
        <end position="793"/>
    </location>
</feature>
<feature type="region of interest" description="Disordered" evidence="2">
    <location>
        <begin position="1480"/>
        <end position="1538"/>
    </location>
</feature>
<dbReference type="Proteomes" id="UP000232323">
    <property type="component" value="Unassembled WGS sequence"/>
</dbReference>
<feature type="compositionally biased region" description="Low complexity" evidence="2">
    <location>
        <begin position="747"/>
        <end position="765"/>
    </location>
</feature>
<feature type="compositionally biased region" description="Polar residues" evidence="2">
    <location>
        <begin position="692"/>
        <end position="716"/>
    </location>
</feature>
<feature type="region of interest" description="Disordered" evidence="2">
    <location>
        <begin position="917"/>
        <end position="972"/>
    </location>
</feature>
<protein>
    <submittedName>
        <fullName evidence="3">Uncharacterized protein</fullName>
    </submittedName>
</protein>
<feature type="compositionally biased region" description="Polar residues" evidence="2">
    <location>
        <begin position="950"/>
        <end position="972"/>
    </location>
</feature>
<reference evidence="3 4" key="1">
    <citation type="submission" date="2017-08" db="EMBL/GenBank/DDBJ databases">
        <title>Acidophilic green algal genome provides insights into adaptation to an acidic environment.</title>
        <authorList>
            <person name="Hirooka S."/>
            <person name="Hirose Y."/>
            <person name="Kanesaki Y."/>
            <person name="Higuchi S."/>
            <person name="Fujiwara T."/>
            <person name="Onuma R."/>
            <person name="Era A."/>
            <person name="Ohbayashi R."/>
            <person name="Uzuka A."/>
            <person name="Nozaki H."/>
            <person name="Yoshikawa H."/>
            <person name="Miyagishima S.Y."/>
        </authorList>
    </citation>
    <scope>NUCLEOTIDE SEQUENCE [LARGE SCALE GENOMIC DNA]</scope>
    <source>
        <strain evidence="3 4">NIES-2499</strain>
    </source>
</reference>
<dbReference type="EMBL" id="BEGY01000009">
    <property type="protein sequence ID" value="GAX74765.1"/>
    <property type="molecule type" value="Genomic_DNA"/>
</dbReference>
<feature type="compositionally biased region" description="Low complexity" evidence="2">
    <location>
        <begin position="1485"/>
        <end position="1502"/>
    </location>
</feature>
<dbReference type="OrthoDB" id="552182at2759"/>
<name>A0A250WVD8_9CHLO</name>
<dbReference type="InterPro" id="IPR044194">
    <property type="entry name" value="BLISTER"/>
</dbReference>